<dbReference type="InterPro" id="IPR036959">
    <property type="entry name" value="Peptidase_C12_UCH_sf"/>
</dbReference>
<keyword evidence="4 7" id="KW-0833">Ubl conjugation pathway</keyword>
<dbReference type="GO" id="GO:0016579">
    <property type="term" value="P:protein deubiquitination"/>
    <property type="evidence" value="ECO:0007669"/>
    <property type="project" value="TreeGrafter"/>
</dbReference>
<keyword evidence="5 7" id="KW-0378">Hydrolase</keyword>
<dbReference type="Proteomes" id="UP000007014">
    <property type="component" value="Chromosome 17"/>
</dbReference>
<comment type="catalytic activity">
    <reaction evidence="1 7 8">
        <text>Thiol-dependent hydrolysis of ester, thioester, amide, peptide and isopeptide bonds formed by the C-terminal Gly of ubiquitin (a 76-residue protein attached to proteins as an intracellular targeting signal).</text>
        <dbReference type="EC" id="3.4.19.12"/>
    </reaction>
</comment>
<dbReference type="RefSeq" id="XP_005537997.1">
    <property type="nucleotide sequence ID" value="XM_005537940.1"/>
</dbReference>
<dbReference type="GO" id="GO:0004843">
    <property type="term" value="F:cysteine-type deubiquitinase activity"/>
    <property type="evidence" value="ECO:0007669"/>
    <property type="project" value="UniProtKB-UniRule"/>
</dbReference>
<feature type="active site" description="Nucleophile" evidence="7">
    <location>
        <position position="95"/>
    </location>
</feature>
<evidence type="ECO:0000313" key="11">
    <source>
        <dbReference type="Proteomes" id="UP000007014"/>
    </source>
</evidence>
<evidence type="ECO:0000256" key="3">
    <source>
        <dbReference type="ARBA" id="ARBA00022670"/>
    </source>
</evidence>
<dbReference type="PANTHER" id="PTHR10589">
    <property type="entry name" value="UBIQUITIN CARBOXYL-TERMINAL HYDROLASE"/>
    <property type="match status" value="1"/>
</dbReference>
<evidence type="ECO:0000256" key="2">
    <source>
        <dbReference type="ARBA" id="ARBA00009326"/>
    </source>
</evidence>
<gene>
    <name evidence="10" type="ORF">CYME_CMQ026C</name>
</gene>
<dbReference type="InterPro" id="IPR038765">
    <property type="entry name" value="Papain-like_cys_pep_sf"/>
</dbReference>
<dbReference type="PROSITE" id="PS52048">
    <property type="entry name" value="UCH_DOMAIN"/>
    <property type="match status" value="1"/>
</dbReference>
<accession>M1UVF9</accession>
<dbReference type="KEGG" id="cme:CYME_CMQ026C"/>
<dbReference type="SUPFAM" id="SSF54001">
    <property type="entry name" value="Cysteine proteinases"/>
    <property type="match status" value="1"/>
</dbReference>
<feature type="site" description="Important for enzyme activity" evidence="7">
    <location>
        <position position="191"/>
    </location>
</feature>
<dbReference type="HOGENOM" id="CLU_054406_1_1_1"/>
<evidence type="ECO:0000256" key="1">
    <source>
        <dbReference type="ARBA" id="ARBA00000707"/>
    </source>
</evidence>
<evidence type="ECO:0000256" key="7">
    <source>
        <dbReference type="PROSITE-ProRule" id="PRU01393"/>
    </source>
</evidence>
<dbReference type="GeneID" id="16996406"/>
<feature type="site" description="Transition state stabilizer" evidence="7">
    <location>
        <position position="89"/>
    </location>
</feature>
<reference evidence="10 11" key="1">
    <citation type="journal article" date="2004" name="Nature">
        <title>Genome sequence of the ultrasmall unicellular red alga Cyanidioschyzon merolae 10D.</title>
        <authorList>
            <person name="Matsuzaki M."/>
            <person name="Misumi O."/>
            <person name="Shin-i T."/>
            <person name="Maruyama S."/>
            <person name="Takahara M."/>
            <person name="Miyagishima S."/>
            <person name="Mori T."/>
            <person name="Nishida K."/>
            <person name="Yagisawa F."/>
            <person name="Nishida K."/>
            <person name="Yoshida Y."/>
            <person name="Nishimura Y."/>
            <person name="Nakao S."/>
            <person name="Kobayashi T."/>
            <person name="Momoyama Y."/>
            <person name="Higashiyama T."/>
            <person name="Minoda A."/>
            <person name="Sano M."/>
            <person name="Nomoto H."/>
            <person name="Oishi K."/>
            <person name="Hayashi H."/>
            <person name="Ohta F."/>
            <person name="Nishizaka S."/>
            <person name="Haga S."/>
            <person name="Miura S."/>
            <person name="Morishita T."/>
            <person name="Kabeya Y."/>
            <person name="Terasawa K."/>
            <person name="Suzuki Y."/>
            <person name="Ishii Y."/>
            <person name="Asakawa S."/>
            <person name="Takano H."/>
            <person name="Ohta N."/>
            <person name="Kuroiwa H."/>
            <person name="Tanaka K."/>
            <person name="Shimizu N."/>
            <person name="Sugano S."/>
            <person name="Sato N."/>
            <person name="Nozaki H."/>
            <person name="Ogasawara N."/>
            <person name="Kohara Y."/>
            <person name="Kuroiwa T."/>
        </authorList>
    </citation>
    <scope>NUCLEOTIDE SEQUENCE [LARGE SCALE GENOMIC DNA]</scope>
    <source>
        <strain evidence="10 11">10D</strain>
    </source>
</reference>
<sequence length="234" mass="25454">MARVLGSVAAQPKWVPLESNPDLWNEYMYHLGVEGGRPAFVDVLSLTEAVAQLPQPVHALVVCFPLGAREASSPVRTVGSDVCYYFCAQTVQNACGTMALLHAVLNNCERASIQLRPSSVLEKLQAHARDFPNATPLERAEFLEGDEALAAAHDAYAAAGQTTAPAPDTDTDLHFICLIRDRSGRRLLELDGRKHGPVDHGETNAETFVEDACRLIQNKFVQRGPYLTVMALCG</sequence>
<keyword evidence="3 7" id="KW-0645">Protease</keyword>
<proteinExistence type="inferred from homology"/>
<dbReference type="PRINTS" id="PR00707">
    <property type="entry name" value="UBCTHYDRLASE"/>
</dbReference>
<evidence type="ECO:0000256" key="6">
    <source>
        <dbReference type="ARBA" id="ARBA00022807"/>
    </source>
</evidence>
<evidence type="ECO:0000313" key="10">
    <source>
        <dbReference type="EMBL" id="BAM81961.1"/>
    </source>
</evidence>
<dbReference type="Gene3D" id="3.40.532.10">
    <property type="entry name" value="Peptidase C12, ubiquitin carboxyl-terminal hydrolase"/>
    <property type="match status" value="1"/>
</dbReference>
<dbReference type="Pfam" id="PF01088">
    <property type="entry name" value="Peptidase_C12"/>
    <property type="match status" value="1"/>
</dbReference>
<dbReference type="GO" id="GO:0005737">
    <property type="term" value="C:cytoplasm"/>
    <property type="evidence" value="ECO:0007669"/>
    <property type="project" value="TreeGrafter"/>
</dbReference>
<dbReference type="eggNOG" id="KOG1415">
    <property type="taxonomic scope" value="Eukaryota"/>
</dbReference>
<keyword evidence="11" id="KW-1185">Reference proteome</keyword>
<evidence type="ECO:0000256" key="5">
    <source>
        <dbReference type="ARBA" id="ARBA00022801"/>
    </source>
</evidence>
<dbReference type="AlphaFoldDB" id="M1UVF9"/>
<evidence type="ECO:0000256" key="8">
    <source>
        <dbReference type="RuleBase" id="RU361215"/>
    </source>
</evidence>
<dbReference type="EMBL" id="AP006499">
    <property type="protein sequence ID" value="BAM81961.1"/>
    <property type="molecule type" value="Genomic_DNA"/>
</dbReference>
<evidence type="ECO:0000256" key="4">
    <source>
        <dbReference type="ARBA" id="ARBA00022786"/>
    </source>
</evidence>
<dbReference type="GO" id="GO:0006511">
    <property type="term" value="P:ubiquitin-dependent protein catabolic process"/>
    <property type="evidence" value="ECO:0007669"/>
    <property type="project" value="UniProtKB-UniRule"/>
</dbReference>
<evidence type="ECO:0000259" key="9">
    <source>
        <dbReference type="PROSITE" id="PS52048"/>
    </source>
</evidence>
<name>M1UVF9_CYAM1</name>
<protein>
    <recommendedName>
        <fullName evidence="8">Ubiquitin carboxyl-terminal hydrolase</fullName>
        <ecNumber evidence="8">3.4.19.12</ecNumber>
    </recommendedName>
</protein>
<dbReference type="EC" id="3.4.19.12" evidence="8"/>
<reference evidence="10 11" key="2">
    <citation type="journal article" date="2007" name="BMC Biol.">
        <title>A 100%-complete sequence reveals unusually simple genomic features in the hot-spring red alga Cyanidioschyzon merolae.</title>
        <authorList>
            <person name="Nozaki H."/>
            <person name="Takano H."/>
            <person name="Misumi O."/>
            <person name="Terasawa K."/>
            <person name="Matsuzaki M."/>
            <person name="Maruyama S."/>
            <person name="Nishida K."/>
            <person name="Yagisawa F."/>
            <person name="Yoshida Y."/>
            <person name="Fujiwara T."/>
            <person name="Takio S."/>
            <person name="Tamura K."/>
            <person name="Chung S.J."/>
            <person name="Nakamura S."/>
            <person name="Kuroiwa H."/>
            <person name="Tanaka K."/>
            <person name="Sato N."/>
            <person name="Kuroiwa T."/>
        </authorList>
    </citation>
    <scope>NUCLEOTIDE SEQUENCE [LARGE SCALE GENOMIC DNA]</scope>
    <source>
        <strain evidence="10 11">10D</strain>
    </source>
</reference>
<dbReference type="Gramene" id="CMQ026CT">
    <property type="protein sequence ID" value="CMQ026CT"/>
    <property type="gene ID" value="CMQ026C"/>
</dbReference>
<feature type="domain" description="UCH catalytic" evidence="9">
    <location>
        <begin position="13"/>
        <end position="234"/>
    </location>
</feature>
<dbReference type="STRING" id="280699.M1UVF9"/>
<feature type="active site" description="Proton donor" evidence="7">
    <location>
        <position position="174"/>
    </location>
</feature>
<keyword evidence="6 7" id="KW-0788">Thiol protease</keyword>
<dbReference type="OMA" id="CISNGEA"/>
<dbReference type="PANTHER" id="PTHR10589:SF17">
    <property type="entry name" value="UBIQUITIN CARBOXYL-TERMINAL HYDROLASE"/>
    <property type="match status" value="1"/>
</dbReference>
<dbReference type="OrthoDB" id="427186at2759"/>
<organism evidence="10 11">
    <name type="scientific">Cyanidioschyzon merolae (strain NIES-3377 / 10D)</name>
    <name type="common">Unicellular red alga</name>
    <dbReference type="NCBI Taxonomy" id="280699"/>
    <lineage>
        <taxon>Eukaryota</taxon>
        <taxon>Rhodophyta</taxon>
        <taxon>Bangiophyceae</taxon>
        <taxon>Cyanidiales</taxon>
        <taxon>Cyanidiaceae</taxon>
        <taxon>Cyanidioschyzon</taxon>
    </lineage>
</organism>
<dbReference type="InterPro" id="IPR001578">
    <property type="entry name" value="Peptidase_C12_UCH"/>
</dbReference>
<comment type="similarity">
    <text evidence="2 7 8">Belongs to the peptidase C12 family.</text>
</comment>